<feature type="region of interest" description="Disordered" evidence="1">
    <location>
        <begin position="91"/>
        <end position="150"/>
    </location>
</feature>
<dbReference type="RefSeq" id="WP_104549205.1">
    <property type="nucleotide sequence ID" value="NZ_CP168178.1"/>
</dbReference>
<name>A0A9X4H6S4_9XANT</name>
<dbReference type="Pfam" id="PF19556">
    <property type="entry name" value="PRTRC_E"/>
    <property type="match status" value="1"/>
</dbReference>
<evidence type="ECO:0000256" key="1">
    <source>
        <dbReference type="SAM" id="MobiDB-lite"/>
    </source>
</evidence>
<organism evidence="3 4">
    <name type="scientific">Xanthomonas hortorum pv. hederae</name>
    <dbReference type="NCBI Taxonomy" id="453603"/>
    <lineage>
        <taxon>Bacteria</taxon>
        <taxon>Pseudomonadati</taxon>
        <taxon>Pseudomonadota</taxon>
        <taxon>Gammaproteobacteria</taxon>
        <taxon>Lysobacterales</taxon>
        <taxon>Lysobacteraceae</taxon>
        <taxon>Xanthomonas</taxon>
    </lineage>
</organism>
<protein>
    <submittedName>
        <fullName evidence="3">PRTRC system protein E</fullName>
    </submittedName>
</protein>
<proteinExistence type="predicted"/>
<feature type="compositionally biased region" description="Low complexity" evidence="1">
    <location>
        <begin position="91"/>
        <end position="124"/>
    </location>
</feature>
<gene>
    <name evidence="3" type="ORF">NY667_13205</name>
</gene>
<evidence type="ECO:0000259" key="2">
    <source>
        <dbReference type="Pfam" id="PF19556"/>
    </source>
</evidence>
<dbReference type="AlphaFoldDB" id="A0A9X4H6S4"/>
<reference evidence="3" key="2">
    <citation type="submission" date="2022-08" db="EMBL/GenBank/DDBJ databases">
        <authorList>
            <person name="Iruegas-Bocardo F."/>
            <person name="Weisberg A.J."/>
            <person name="Riutta E.R."/>
            <person name="Kilday K."/>
            <person name="Bonkowski J.C."/>
            <person name="Creswell T."/>
            <person name="Daughtrey M.L."/>
            <person name="Rane K."/>
            <person name="Grunwald N.J."/>
            <person name="Chang J.H."/>
            <person name="Putnam M.L."/>
        </authorList>
    </citation>
    <scope>NUCLEOTIDE SEQUENCE</scope>
    <source>
        <strain evidence="3">22-338</strain>
    </source>
</reference>
<dbReference type="EMBL" id="JANWTP010000040">
    <property type="protein sequence ID" value="MDC8638743.1"/>
    <property type="molecule type" value="Genomic_DNA"/>
</dbReference>
<accession>A0A9X4H6S4</accession>
<evidence type="ECO:0000313" key="4">
    <source>
        <dbReference type="Proteomes" id="UP001140230"/>
    </source>
</evidence>
<feature type="domain" description="ParB-related ThiF-related cassette protein E" evidence="2">
    <location>
        <begin position="3"/>
        <end position="128"/>
    </location>
</feature>
<dbReference type="InterPro" id="IPR022273">
    <property type="entry name" value="PRTRC_protein-E"/>
</dbReference>
<reference evidence="3" key="1">
    <citation type="journal article" date="2022" name="Phytopathology">
        <title>Whole genome sequencing-based tracing of a 2022 introduction and outbreak of Xanthomonas hortorum pv. pelargonii.</title>
        <authorList>
            <person name="Iruegas Bocardo F."/>
            <person name="Weisberg A.J."/>
            <person name="Riutta E.R."/>
            <person name="Kilday K.B."/>
            <person name="Bonkowski J.C."/>
            <person name="Creswell T.C."/>
            <person name="Daughtrey M."/>
            <person name="Rane K.K."/>
            <person name="Grunwald N.J."/>
            <person name="Chang J.H."/>
            <person name="Putnam M."/>
        </authorList>
    </citation>
    <scope>NUCLEOTIDE SEQUENCE</scope>
    <source>
        <strain evidence="3">22-338</strain>
    </source>
</reference>
<dbReference type="Proteomes" id="UP001140230">
    <property type="component" value="Unassembled WGS sequence"/>
</dbReference>
<sequence>MSMFEELFALASHATLTLIVSADTNGGKMTVSVIPKPKDDNGEAALRQPLSLTATPQEFDAGFLEALRGYREVRASLAEQAAATQEVLEAAKSASVKKASEAASKAGKPASTPSKAAAAAPKADAPAEQRSETAATDPAAKQPEAMDLFG</sequence>
<dbReference type="NCBIfam" id="TIGR03741">
    <property type="entry name" value="PRTRC_E"/>
    <property type="match status" value="1"/>
</dbReference>
<evidence type="ECO:0000313" key="3">
    <source>
        <dbReference type="EMBL" id="MDC8638743.1"/>
    </source>
</evidence>
<comment type="caution">
    <text evidence="3">The sequence shown here is derived from an EMBL/GenBank/DDBJ whole genome shotgun (WGS) entry which is preliminary data.</text>
</comment>